<reference evidence="4" key="1">
    <citation type="journal article" date="2019" name="Int. J. Syst. Evol. Microbiol.">
        <title>The Global Catalogue of Microorganisms (GCM) 10K type strain sequencing project: providing services to taxonomists for standard genome sequencing and annotation.</title>
        <authorList>
            <consortium name="The Broad Institute Genomics Platform"/>
            <consortium name="The Broad Institute Genome Sequencing Center for Infectious Disease"/>
            <person name="Wu L."/>
            <person name="Ma J."/>
        </authorList>
    </citation>
    <scope>NUCLEOTIDE SEQUENCE [LARGE SCALE GENOMIC DNA]</scope>
    <source>
        <strain evidence="4">NBRC 108894</strain>
    </source>
</reference>
<organism evidence="3 4">
    <name type="scientific">Pseudolysinimonas kribbensis</name>
    <dbReference type="NCBI Taxonomy" id="433641"/>
    <lineage>
        <taxon>Bacteria</taxon>
        <taxon>Bacillati</taxon>
        <taxon>Actinomycetota</taxon>
        <taxon>Actinomycetes</taxon>
        <taxon>Micrococcales</taxon>
        <taxon>Microbacteriaceae</taxon>
        <taxon>Pseudolysinimonas</taxon>
    </lineage>
</organism>
<dbReference type="Proteomes" id="UP001157034">
    <property type="component" value="Unassembled WGS sequence"/>
</dbReference>
<dbReference type="SUPFAM" id="SSF51658">
    <property type="entry name" value="Xylose isomerase-like"/>
    <property type="match status" value="1"/>
</dbReference>
<dbReference type="EMBL" id="BSVB01000001">
    <property type="protein sequence ID" value="GMA94083.1"/>
    <property type="molecule type" value="Genomic_DNA"/>
</dbReference>
<dbReference type="InterPro" id="IPR050312">
    <property type="entry name" value="IolE/XylAMocC-like"/>
</dbReference>
<name>A0ABQ6K3F4_9MICO</name>
<dbReference type="PANTHER" id="PTHR12110:SF41">
    <property type="entry name" value="INOSOSE DEHYDRATASE"/>
    <property type="match status" value="1"/>
</dbReference>
<dbReference type="Gene3D" id="3.20.20.150">
    <property type="entry name" value="Divalent-metal-dependent TIM barrel enzymes"/>
    <property type="match status" value="1"/>
</dbReference>
<dbReference type="InterPro" id="IPR036237">
    <property type="entry name" value="Xyl_isomerase-like_sf"/>
</dbReference>
<evidence type="ECO:0000259" key="2">
    <source>
        <dbReference type="Pfam" id="PF01261"/>
    </source>
</evidence>
<evidence type="ECO:0000256" key="1">
    <source>
        <dbReference type="ARBA" id="ARBA00023277"/>
    </source>
</evidence>
<protein>
    <recommendedName>
        <fullName evidence="2">Xylose isomerase-like TIM barrel domain-containing protein</fullName>
    </recommendedName>
</protein>
<accession>A0ABQ6K3F4</accession>
<dbReference type="InterPro" id="IPR013022">
    <property type="entry name" value="Xyl_isomerase-like_TIM-brl"/>
</dbReference>
<dbReference type="Pfam" id="PF01261">
    <property type="entry name" value="AP_endonuc_2"/>
    <property type="match status" value="1"/>
</dbReference>
<proteinExistence type="predicted"/>
<gene>
    <name evidence="3" type="ORF">GCM10025881_09070</name>
</gene>
<sequence length="287" mass="31100">MDPRQAARALAEQGWDGVEWRITDQREAPEPGFWAGNRSTWPFTGLEERLDEIERVTRDAGLAFSGLGGYQRCDDHDGVERMLAATARLGAERVRVTMLPLGTAASGEGEPSGRSYPDLFDETREHVRWLADRAAAHGVLALIELHPRTVVSSASAAVRLLEDVDPAHVGVIHDSGNLVSEGGEDTLAGFQMLGSHLAHVHLKNARWRVVGEEGEGALAGTKRWAPGPVPLREGQCDLLDLVRSLRRVGYDGWLTVEDFSTDEPLAARTAGNLAYLRAVLAAADAEG</sequence>
<dbReference type="PANTHER" id="PTHR12110">
    <property type="entry name" value="HYDROXYPYRUVATE ISOMERASE"/>
    <property type="match status" value="1"/>
</dbReference>
<evidence type="ECO:0000313" key="3">
    <source>
        <dbReference type="EMBL" id="GMA94083.1"/>
    </source>
</evidence>
<keyword evidence="1" id="KW-0119">Carbohydrate metabolism</keyword>
<comment type="caution">
    <text evidence="3">The sequence shown here is derived from an EMBL/GenBank/DDBJ whole genome shotgun (WGS) entry which is preliminary data.</text>
</comment>
<keyword evidence="4" id="KW-1185">Reference proteome</keyword>
<evidence type="ECO:0000313" key="4">
    <source>
        <dbReference type="Proteomes" id="UP001157034"/>
    </source>
</evidence>
<feature type="domain" description="Xylose isomerase-like TIM barrel" evidence="2">
    <location>
        <begin position="8"/>
        <end position="277"/>
    </location>
</feature>